<dbReference type="InterPro" id="IPR038277">
    <property type="entry name" value="UreF_sf"/>
</dbReference>
<comment type="similarity">
    <text evidence="3">Belongs to the UreF family.</text>
</comment>
<name>A0A1M4N3X8_9RHOB</name>
<sequence>MVTDAPIPMRTDATILLAQWLSPAFPVGAFAYSSGLESAVAGGLTVDGLQDWLADFLVHGTGRSDAILIRAAAETDNAAEVDEVARAFCASRERLLETESIGRAFCLQLANVWNLPVANLSYPVALGQGLRALDLPVDLAIQMYLHAYVSNMIAAAQRLMPLGHTNGQRILTDLTPLCAEVAEETKGLGCDDITSQCFAADIAAMQHEVLSPRIFRT</sequence>
<keyword evidence="1 3" id="KW-0996">Nickel insertion</keyword>
<dbReference type="AlphaFoldDB" id="A0A1M4N3X8"/>
<comment type="function">
    <text evidence="3">Required for maturation of urease via the functional incorporation of the urease nickel metallocenter.</text>
</comment>
<organism evidence="4 5">
    <name type="scientific">Donghicola eburneus</name>
    <dbReference type="NCBI Taxonomy" id="393278"/>
    <lineage>
        <taxon>Bacteria</taxon>
        <taxon>Pseudomonadati</taxon>
        <taxon>Pseudomonadota</taxon>
        <taxon>Alphaproteobacteria</taxon>
        <taxon>Rhodobacterales</taxon>
        <taxon>Roseobacteraceae</taxon>
        <taxon>Donghicola</taxon>
    </lineage>
</organism>
<keyword evidence="3" id="KW-0963">Cytoplasm</keyword>
<accession>A0A1M4N3X8</accession>
<dbReference type="RefSeq" id="WP_245780443.1">
    <property type="nucleotide sequence ID" value="NZ_FMJB01000064.1"/>
</dbReference>
<dbReference type="GO" id="GO:0016151">
    <property type="term" value="F:nickel cation binding"/>
    <property type="evidence" value="ECO:0007669"/>
    <property type="project" value="UniProtKB-UniRule"/>
</dbReference>
<dbReference type="Proteomes" id="UP000184085">
    <property type="component" value="Unassembled WGS sequence"/>
</dbReference>
<keyword evidence="5" id="KW-1185">Reference proteome</keyword>
<comment type="subcellular location">
    <subcellularLocation>
        <location evidence="3">Cytoplasm</location>
    </subcellularLocation>
</comment>
<keyword evidence="2 3" id="KW-0143">Chaperone</keyword>
<dbReference type="HAMAP" id="MF_01385">
    <property type="entry name" value="UreF"/>
    <property type="match status" value="1"/>
</dbReference>
<dbReference type="PANTHER" id="PTHR33620">
    <property type="entry name" value="UREASE ACCESSORY PROTEIN F"/>
    <property type="match status" value="1"/>
</dbReference>
<reference evidence="5" key="1">
    <citation type="submission" date="2016-09" db="EMBL/GenBank/DDBJ databases">
        <authorList>
            <person name="Wibberg D."/>
        </authorList>
    </citation>
    <scope>NUCLEOTIDE SEQUENCE [LARGE SCALE GENOMIC DNA]</scope>
</reference>
<dbReference type="EMBL" id="FMJB01000064">
    <property type="protein sequence ID" value="SCM69590.1"/>
    <property type="molecule type" value="Genomic_DNA"/>
</dbReference>
<proteinExistence type="inferred from homology"/>
<comment type="subunit">
    <text evidence="3">UreD, UreF and UreG form a complex that acts as a GTP-hydrolysis-dependent molecular chaperone, activating the urease apoprotein by helping to assemble the nickel containing metallocenter of UreC. The UreE protein probably delivers the nickel.</text>
</comment>
<dbReference type="GO" id="GO:0005737">
    <property type="term" value="C:cytoplasm"/>
    <property type="evidence" value="ECO:0007669"/>
    <property type="project" value="UniProtKB-SubCell"/>
</dbReference>
<dbReference type="PANTHER" id="PTHR33620:SF1">
    <property type="entry name" value="UREASE ACCESSORY PROTEIN F"/>
    <property type="match status" value="1"/>
</dbReference>
<dbReference type="InterPro" id="IPR002639">
    <property type="entry name" value="UreF"/>
</dbReference>
<evidence type="ECO:0000256" key="3">
    <source>
        <dbReference type="HAMAP-Rule" id="MF_01385"/>
    </source>
</evidence>
<dbReference type="Pfam" id="PF01730">
    <property type="entry name" value="UreF"/>
    <property type="match status" value="1"/>
</dbReference>
<evidence type="ECO:0000313" key="4">
    <source>
        <dbReference type="EMBL" id="SCM69590.1"/>
    </source>
</evidence>
<evidence type="ECO:0000256" key="2">
    <source>
        <dbReference type="ARBA" id="ARBA00023186"/>
    </source>
</evidence>
<dbReference type="Gene3D" id="1.10.4190.10">
    <property type="entry name" value="Urease accessory protein UreF"/>
    <property type="match status" value="1"/>
</dbReference>
<gene>
    <name evidence="3 4" type="primary">ureF</name>
    <name evidence="4" type="ORF">KARMA_3829</name>
</gene>
<evidence type="ECO:0000313" key="5">
    <source>
        <dbReference type="Proteomes" id="UP000184085"/>
    </source>
</evidence>
<evidence type="ECO:0000256" key="1">
    <source>
        <dbReference type="ARBA" id="ARBA00022988"/>
    </source>
</evidence>
<protein>
    <recommendedName>
        <fullName evidence="3">Urease accessory protein UreF</fullName>
    </recommendedName>
</protein>
<dbReference type="PIRSF" id="PIRSF009467">
    <property type="entry name" value="Ureas_acces_UreF"/>
    <property type="match status" value="1"/>
</dbReference>